<dbReference type="EMBL" id="FRAQ01000002">
    <property type="protein sequence ID" value="SHK68352.1"/>
    <property type="molecule type" value="Genomic_DNA"/>
</dbReference>
<name>A0A1M6UGJ3_9GAMM</name>
<protein>
    <recommendedName>
        <fullName evidence="4">DUF192 domain-containing protein</fullName>
    </recommendedName>
</protein>
<feature type="chain" id="PRO_5012884133" description="DUF192 domain-containing protein" evidence="1">
    <location>
        <begin position="42"/>
        <end position="183"/>
    </location>
</feature>
<reference evidence="3" key="1">
    <citation type="submission" date="2016-11" db="EMBL/GenBank/DDBJ databases">
        <authorList>
            <person name="Varghese N."/>
            <person name="Submissions S."/>
        </authorList>
    </citation>
    <scope>NUCLEOTIDE SEQUENCE [LARGE SCALE GENOMIC DNA]</scope>
    <source>
        <strain evidence="3">CGMCC 1.10835</strain>
    </source>
</reference>
<proteinExistence type="predicted"/>
<dbReference type="InterPro" id="IPR038695">
    <property type="entry name" value="Saro_0823-like_sf"/>
</dbReference>
<sequence>MYGGDLVDFQNRLSVTLLMRSRCALLCFAAILAGCSAGSDAQEPSAGLPVVEGCFTTDSGMVNVSLELAQAPQERHKGLMGRESLAANSGMLFQYQEQQSPDHGFWMYQTLIPLDIAYLDENGVIGNIQQMEPCKSTNGARCPSYPAGVGFIVAVEMNVGFFEANGIASGDRLKLGKQNCKTR</sequence>
<dbReference type="PANTHER" id="PTHR37953:SF1">
    <property type="entry name" value="UPF0127 PROTEIN MJ1496"/>
    <property type="match status" value="1"/>
</dbReference>
<accession>A0A1M6UGJ3</accession>
<evidence type="ECO:0008006" key="4">
    <source>
        <dbReference type="Google" id="ProtNLM"/>
    </source>
</evidence>
<dbReference type="PANTHER" id="PTHR37953">
    <property type="entry name" value="UPF0127 PROTEIN MJ1496"/>
    <property type="match status" value="1"/>
</dbReference>
<evidence type="ECO:0000313" key="2">
    <source>
        <dbReference type="EMBL" id="SHK68352.1"/>
    </source>
</evidence>
<dbReference type="Pfam" id="PF02643">
    <property type="entry name" value="DUF192"/>
    <property type="match status" value="1"/>
</dbReference>
<dbReference type="InterPro" id="IPR003795">
    <property type="entry name" value="DUF192"/>
</dbReference>
<keyword evidence="3" id="KW-1185">Reference proteome</keyword>
<feature type="signal peptide" evidence="1">
    <location>
        <begin position="1"/>
        <end position="41"/>
    </location>
</feature>
<evidence type="ECO:0000256" key="1">
    <source>
        <dbReference type="SAM" id="SignalP"/>
    </source>
</evidence>
<gene>
    <name evidence="2" type="ORF">SAMN05216369_2819</name>
</gene>
<keyword evidence="1" id="KW-0732">Signal</keyword>
<dbReference type="Proteomes" id="UP000184497">
    <property type="component" value="Unassembled WGS sequence"/>
</dbReference>
<dbReference type="Gene3D" id="2.60.120.1140">
    <property type="entry name" value="Protein of unknown function DUF192"/>
    <property type="match status" value="1"/>
</dbReference>
<organism evidence="2 3">
    <name type="scientific">Marinobacter antarcticus</name>
    <dbReference type="NCBI Taxonomy" id="564117"/>
    <lineage>
        <taxon>Bacteria</taxon>
        <taxon>Pseudomonadati</taxon>
        <taxon>Pseudomonadota</taxon>
        <taxon>Gammaproteobacteria</taxon>
        <taxon>Pseudomonadales</taxon>
        <taxon>Marinobacteraceae</taxon>
        <taxon>Marinobacter</taxon>
    </lineage>
</organism>
<dbReference type="STRING" id="564117.SAMN05216369_2819"/>
<evidence type="ECO:0000313" key="3">
    <source>
        <dbReference type="Proteomes" id="UP000184497"/>
    </source>
</evidence>
<dbReference type="AlphaFoldDB" id="A0A1M6UGJ3"/>